<evidence type="ECO:0000259" key="6">
    <source>
        <dbReference type="PROSITE" id="PS51387"/>
    </source>
</evidence>
<dbReference type="InterPro" id="IPR006094">
    <property type="entry name" value="Oxid_FAD_bind_N"/>
</dbReference>
<dbReference type="Proteomes" id="UP000235371">
    <property type="component" value="Unassembled WGS sequence"/>
</dbReference>
<dbReference type="PROSITE" id="PS51387">
    <property type="entry name" value="FAD_PCMH"/>
    <property type="match status" value="1"/>
</dbReference>
<evidence type="ECO:0000313" key="7">
    <source>
        <dbReference type="EMBL" id="PMD57399.1"/>
    </source>
</evidence>
<evidence type="ECO:0000256" key="1">
    <source>
        <dbReference type="ARBA" id="ARBA00005466"/>
    </source>
</evidence>
<dbReference type="GO" id="GO:0071949">
    <property type="term" value="F:FAD binding"/>
    <property type="evidence" value="ECO:0007669"/>
    <property type="project" value="InterPro"/>
</dbReference>
<dbReference type="InterPro" id="IPR050416">
    <property type="entry name" value="FAD-linked_Oxidoreductase"/>
</dbReference>
<keyword evidence="4" id="KW-0560">Oxidoreductase</keyword>
<comment type="similarity">
    <text evidence="1">Belongs to the oxygen-dependent FAD-linked oxidoreductase family.</text>
</comment>
<evidence type="ECO:0000256" key="5">
    <source>
        <dbReference type="SAM" id="MobiDB-lite"/>
    </source>
</evidence>
<dbReference type="GeneID" id="36593105"/>
<dbReference type="InParanoid" id="A0A2J6T314"/>
<protein>
    <submittedName>
        <fullName evidence="7">FAD-binding domain-containing protein</fullName>
    </submittedName>
</protein>
<evidence type="ECO:0000256" key="4">
    <source>
        <dbReference type="ARBA" id="ARBA00023002"/>
    </source>
</evidence>
<sequence>MPPPMTKPSSTKPQIPHATTHPQPPSHASKFYAKQQQELIPACIFTPSSPQDLSTGLGIIKSYGCQFAVRSGGHGTPAGWSNADGGVSIDLGGFNEVELLESGVESEGNQGIVRVGTGARWRDVYGVLLPLSISPVGGRSADVGVGGFILGGGISYISRRYGWAIDNVKNFEVVLANGTVANINRESSPDLFWALRGGGSNFGIVTRFDLETYPQGPAWGGFNFHLMSHADVSSRRALLNLSPPSASYTLQSVIDKTVSLIWRTACLLGYCVPVDTLFETFQNSSLALENDPYAHMIMAFVYAADVNLYLGCSVTQYTKETGGPEVYKNFSALPKIYSSVRSGGLNEFALEDTSYNKPGTRSLWITSTSRLNATLISRIYDIFLAEIGLVRSVKGGGIGLNFQPITLEIVRHFGKNGGNPLGLHEEEEPLMIIGHTLQWKNVEDDALMHKVAHTILDRGIEEAKKMGLHHPYIYHNYAGAGQDVFAGYGVRNRQRLMEIQGRYDPEGVFTRLQPGGFKVQDL</sequence>
<dbReference type="EMBL" id="KZ613847">
    <property type="protein sequence ID" value="PMD57399.1"/>
    <property type="molecule type" value="Genomic_DNA"/>
</dbReference>
<keyword evidence="3" id="KW-0274">FAD</keyword>
<dbReference type="PANTHER" id="PTHR42973">
    <property type="entry name" value="BINDING OXIDOREDUCTASE, PUTATIVE (AFU_ORTHOLOGUE AFUA_1G17690)-RELATED"/>
    <property type="match status" value="1"/>
</dbReference>
<keyword evidence="2" id="KW-0285">Flavoprotein</keyword>
<organism evidence="7 8">
    <name type="scientific">Hyaloscypha bicolor E</name>
    <dbReference type="NCBI Taxonomy" id="1095630"/>
    <lineage>
        <taxon>Eukaryota</taxon>
        <taxon>Fungi</taxon>
        <taxon>Dikarya</taxon>
        <taxon>Ascomycota</taxon>
        <taxon>Pezizomycotina</taxon>
        <taxon>Leotiomycetes</taxon>
        <taxon>Helotiales</taxon>
        <taxon>Hyaloscyphaceae</taxon>
        <taxon>Hyaloscypha</taxon>
        <taxon>Hyaloscypha bicolor</taxon>
    </lineage>
</organism>
<reference evidence="7 8" key="1">
    <citation type="submission" date="2016-04" db="EMBL/GenBank/DDBJ databases">
        <title>A degradative enzymes factory behind the ericoid mycorrhizal symbiosis.</title>
        <authorList>
            <consortium name="DOE Joint Genome Institute"/>
            <person name="Martino E."/>
            <person name="Morin E."/>
            <person name="Grelet G."/>
            <person name="Kuo A."/>
            <person name="Kohler A."/>
            <person name="Daghino S."/>
            <person name="Barry K."/>
            <person name="Choi C."/>
            <person name="Cichocki N."/>
            <person name="Clum A."/>
            <person name="Copeland A."/>
            <person name="Hainaut M."/>
            <person name="Haridas S."/>
            <person name="Labutti K."/>
            <person name="Lindquist E."/>
            <person name="Lipzen A."/>
            <person name="Khouja H.-R."/>
            <person name="Murat C."/>
            <person name="Ohm R."/>
            <person name="Olson A."/>
            <person name="Spatafora J."/>
            <person name="Veneault-Fourrey C."/>
            <person name="Henrissat B."/>
            <person name="Grigoriev I."/>
            <person name="Martin F."/>
            <person name="Perotto S."/>
        </authorList>
    </citation>
    <scope>NUCLEOTIDE SEQUENCE [LARGE SCALE GENOMIC DNA]</scope>
    <source>
        <strain evidence="7 8">E</strain>
    </source>
</reference>
<feature type="region of interest" description="Disordered" evidence="5">
    <location>
        <begin position="1"/>
        <end position="29"/>
    </location>
</feature>
<dbReference type="PANTHER" id="PTHR42973:SF54">
    <property type="entry name" value="FAD-BINDING PCMH-TYPE DOMAIN-CONTAINING PROTEIN"/>
    <property type="match status" value="1"/>
</dbReference>
<dbReference type="AlphaFoldDB" id="A0A2J6T314"/>
<evidence type="ECO:0000313" key="8">
    <source>
        <dbReference type="Proteomes" id="UP000235371"/>
    </source>
</evidence>
<dbReference type="InterPro" id="IPR016166">
    <property type="entry name" value="FAD-bd_PCMH"/>
</dbReference>
<dbReference type="OrthoDB" id="2151789at2759"/>
<dbReference type="RefSeq" id="XP_024734303.1">
    <property type="nucleotide sequence ID" value="XM_024885028.1"/>
</dbReference>
<dbReference type="STRING" id="1095630.A0A2J6T314"/>
<keyword evidence="8" id="KW-1185">Reference proteome</keyword>
<dbReference type="InterPro" id="IPR036318">
    <property type="entry name" value="FAD-bd_PCMH-like_sf"/>
</dbReference>
<gene>
    <name evidence="7" type="ORF">K444DRAFT_644942</name>
</gene>
<feature type="domain" description="FAD-binding PCMH-type" evidence="6">
    <location>
        <begin position="37"/>
        <end position="215"/>
    </location>
</feature>
<dbReference type="GO" id="GO:0016491">
    <property type="term" value="F:oxidoreductase activity"/>
    <property type="evidence" value="ECO:0007669"/>
    <property type="project" value="UniProtKB-KW"/>
</dbReference>
<dbReference type="Pfam" id="PF01565">
    <property type="entry name" value="FAD_binding_4"/>
    <property type="match status" value="1"/>
</dbReference>
<accession>A0A2J6T314</accession>
<dbReference type="SUPFAM" id="SSF56176">
    <property type="entry name" value="FAD-binding/transporter-associated domain-like"/>
    <property type="match status" value="1"/>
</dbReference>
<dbReference type="InterPro" id="IPR016169">
    <property type="entry name" value="FAD-bd_PCMH_sub2"/>
</dbReference>
<evidence type="ECO:0000256" key="3">
    <source>
        <dbReference type="ARBA" id="ARBA00022827"/>
    </source>
</evidence>
<name>A0A2J6T314_9HELO</name>
<evidence type="ECO:0000256" key="2">
    <source>
        <dbReference type="ARBA" id="ARBA00022630"/>
    </source>
</evidence>
<proteinExistence type="inferred from homology"/>
<dbReference type="Gene3D" id="3.30.465.10">
    <property type="match status" value="1"/>
</dbReference>